<comment type="catalytic activity">
    <reaction evidence="6 7">
        <text>Couples ATP hydrolysis with the unwinding of duplex DNA by translocating in the 3'-5' direction.</text>
        <dbReference type="EC" id="5.6.2.4"/>
    </reaction>
</comment>
<keyword evidence="5 7" id="KW-0067">ATP-binding</keyword>
<keyword evidence="3 7" id="KW-0378">Hydrolase</keyword>
<dbReference type="InterPro" id="IPR011545">
    <property type="entry name" value="DEAD/DEAH_box_helicase_dom"/>
</dbReference>
<comment type="caution">
    <text evidence="11">The sequence shown here is derived from an EMBL/GenBank/DDBJ whole genome shotgun (WGS) entry which is preliminary data.</text>
</comment>
<evidence type="ECO:0000256" key="8">
    <source>
        <dbReference type="SAM" id="MobiDB-lite"/>
    </source>
</evidence>
<comment type="catalytic activity">
    <reaction evidence="7">
        <text>ATP + H2O = ADP + phosphate + H(+)</text>
        <dbReference type="Rhea" id="RHEA:13065"/>
        <dbReference type="ChEBI" id="CHEBI:15377"/>
        <dbReference type="ChEBI" id="CHEBI:15378"/>
        <dbReference type="ChEBI" id="CHEBI:30616"/>
        <dbReference type="ChEBI" id="CHEBI:43474"/>
        <dbReference type="ChEBI" id="CHEBI:456216"/>
    </reaction>
</comment>
<dbReference type="Pfam" id="PF00270">
    <property type="entry name" value="DEAD"/>
    <property type="match status" value="1"/>
</dbReference>
<evidence type="ECO:0000256" key="1">
    <source>
        <dbReference type="ARBA" id="ARBA00005446"/>
    </source>
</evidence>
<evidence type="ECO:0000256" key="6">
    <source>
        <dbReference type="ARBA" id="ARBA00034617"/>
    </source>
</evidence>
<protein>
    <recommendedName>
        <fullName evidence="7">ATP-dependent DNA helicase</fullName>
        <ecNumber evidence="7">5.6.2.4</ecNumber>
    </recommendedName>
</protein>
<dbReference type="SMART" id="SM00487">
    <property type="entry name" value="DEXDc"/>
    <property type="match status" value="1"/>
</dbReference>
<organism evidence="11 12">
    <name type="scientific">Basidiobolus ranarum</name>
    <dbReference type="NCBI Taxonomy" id="34480"/>
    <lineage>
        <taxon>Eukaryota</taxon>
        <taxon>Fungi</taxon>
        <taxon>Fungi incertae sedis</taxon>
        <taxon>Zoopagomycota</taxon>
        <taxon>Entomophthoromycotina</taxon>
        <taxon>Basidiobolomycetes</taxon>
        <taxon>Basidiobolales</taxon>
        <taxon>Basidiobolaceae</taxon>
        <taxon>Basidiobolus</taxon>
    </lineage>
</organism>
<sequence>MNDTLDQEAVLRTLKKVFKLEGFRGEQQSVVQCALEGKDCLVLMPTGGGKSLCYQLPGVLGRGITIVVSPLIALIQNQVQALQDLKIKAVALNSTITAKNRTKILADLALKVPETKLLYVTPELMATHTFRQQLENLYNRNLLERLVVDEAHCVSTWGHDFRPDYAKLGHFKKTFTSVPVMALTATATKSVRNDIIRMLNLPKPPDLSVFETSFNRPNLHYEVRFKGEINDNDPYLDFRGFLKKLRSTSAQQSDAYEQGGNHELQGVNGVIYCLERKMCEYVAQKLKKDGVNAEAYHAGLSNSAREKILKRWCKSTTETSSADPPIEVIVATISFGMGIDKKDVRFVVHWDMPKSLEGYYQESGRAGRDGNLSWCILYYSREDKEKMIYLLSKEASRRESDTDSYSFNELIRYCESTKTCRHLFLCKYFGENPKDPVALCPGGRCDICKKPDRVTQSKSALLSTKRLGSGGFRSASALVESISTGTLKMVESDNESDQGYDTEDIWERNKKIKMREELEKRSYLFGKASHSNDTPTEIPRRRAKSKYGLENPTASRISQLRLSVRELCFEKVLEAAKSCLVDLDSFWQGHTGHSHESRTLIINKVAIKLESKAYHVSSSTSAYRSYLANRIREMKNFKPDTDFTQMNPIWEIFIETLEANKDDPIEDFDESSDETSHVAAKTPKTPQVSNSNSIDQATTHNIPIAKVPRTNSRPKTMGTLDMFFKPIGANSKYTHNP</sequence>
<dbReference type="InterPro" id="IPR027417">
    <property type="entry name" value="P-loop_NTPase"/>
</dbReference>
<dbReference type="InterPro" id="IPR004589">
    <property type="entry name" value="DNA_helicase_ATP-dep_RecQ"/>
</dbReference>
<dbReference type="EC" id="5.6.2.4" evidence="7"/>
<dbReference type="Gene3D" id="3.40.50.300">
    <property type="entry name" value="P-loop containing nucleotide triphosphate hydrolases"/>
    <property type="match status" value="2"/>
</dbReference>
<dbReference type="CDD" id="cd18794">
    <property type="entry name" value="SF2_C_RecQ"/>
    <property type="match status" value="1"/>
</dbReference>
<dbReference type="EMBL" id="JASJQH010000491">
    <property type="protein sequence ID" value="KAK9764111.1"/>
    <property type="molecule type" value="Genomic_DNA"/>
</dbReference>
<feature type="domain" description="Helicase ATP-binding" evidence="9">
    <location>
        <begin position="31"/>
        <end position="205"/>
    </location>
</feature>
<dbReference type="Pfam" id="PF16124">
    <property type="entry name" value="RecQ_Zn_bind"/>
    <property type="match status" value="1"/>
</dbReference>
<dbReference type="PROSITE" id="PS51194">
    <property type="entry name" value="HELICASE_CTER"/>
    <property type="match status" value="1"/>
</dbReference>
<keyword evidence="4 7" id="KW-0347">Helicase</keyword>
<comment type="similarity">
    <text evidence="1 7">Belongs to the helicase family. RecQ subfamily.</text>
</comment>
<evidence type="ECO:0000256" key="7">
    <source>
        <dbReference type="RuleBase" id="RU364117"/>
    </source>
</evidence>
<accession>A0ABR2WRQ0</accession>
<dbReference type="NCBIfam" id="TIGR00614">
    <property type="entry name" value="recQ_fam"/>
    <property type="match status" value="1"/>
</dbReference>
<keyword evidence="2 7" id="KW-0547">Nucleotide-binding</keyword>
<comment type="subcellular location">
    <subcellularLocation>
        <location evidence="7">Nucleus</location>
    </subcellularLocation>
</comment>
<proteinExistence type="inferred from homology"/>
<reference evidence="11 12" key="1">
    <citation type="submission" date="2023-04" db="EMBL/GenBank/DDBJ databases">
        <title>Genome of Basidiobolus ranarum AG-B5.</title>
        <authorList>
            <person name="Stajich J.E."/>
            <person name="Carter-House D."/>
            <person name="Gryganskyi A."/>
        </authorList>
    </citation>
    <scope>NUCLEOTIDE SEQUENCE [LARGE SCALE GENOMIC DNA]</scope>
    <source>
        <strain evidence="11 12">AG-B5</strain>
    </source>
</reference>
<evidence type="ECO:0000313" key="11">
    <source>
        <dbReference type="EMBL" id="KAK9764111.1"/>
    </source>
</evidence>
<dbReference type="SUPFAM" id="SSF52540">
    <property type="entry name" value="P-loop containing nucleoside triphosphate hydrolases"/>
    <property type="match status" value="1"/>
</dbReference>
<evidence type="ECO:0000256" key="3">
    <source>
        <dbReference type="ARBA" id="ARBA00022801"/>
    </source>
</evidence>
<feature type="region of interest" description="Disordered" evidence="8">
    <location>
        <begin position="527"/>
        <end position="549"/>
    </location>
</feature>
<evidence type="ECO:0000256" key="5">
    <source>
        <dbReference type="ARBA" id="ARBA00022840"/>
    </source>
</evidence>
<dbReference type="PANTHER" id="PTHR13710:SF152">
    <property type="entry name" value="ATP-DEPENDENT DNA HELICASE Q5"/>
    <property type="match status" value="1"/>
</dbReference>
<keyword evidence="12" id="KW-1185">Reference proteome</keyword>
<dbReference type="CDD" id="cd17920">
    <property type="entry name" value="DEXHc_RecQ"/>
    <property type="match status" value="1"/>
</dbReference>
<evidence type="ECO:0000256" key="4">
    <source>
        <dbReference type="ARBA" id="ARBA00022806"/>
    </source>
</evidence>
<dbReference type="InterPro" id="IPR014001">
    <property type="entry name" value="Helicase_ATP-bd"/>
</dbReference>
<evidence type="ECO:0000259" key="10">
    <source>
        <dbReference type="PROSITE" id="PS51194"/>
    </source>
</evidence>
<gene>
    <name evidence="11" type="ORF">K7432_018679</name>
</gene>
<feature type="domain" description="Helicase C-terminal" evidence="10">
    <location>
        <begin position="237"/>
        <end position="411"/>
    </location>
</feature>
<dbReference type="SMART" id="SM00490">
    <property type="entry name" value="HELICc"/>
    <property type="match status" value="1"/>
</dbReference>
<evidence type="ECO:0000313" key="12">
    <source>
        <dbReference type="Proteomes" id="UP001479436"/>
    </source>
</evidence>
<name>A0ABR2WRQ0_9FUNG</name>
<keyword evidence="7" id="KW-0539">Nucleus</keyword>
<evidence type="ECO:0000256" key="2">
    <source>
        <dbReference type="ARBA" id="ARBA00022741"/>
    </source>
</evidence>
<feature type="region of interest" description="Disordered" evidence="8">
    <location>
        <begin position="667"/>
        <end position="719"/>
    </location>
</feature>
<dbReference type="PANTHER" id="PTHR13710">
    <property type="entry name" value="DNA HELICASE RECQ FAMILY MEMBER"/>
    <property type="match status" value="1"/>
</dbReference>
<dbReference type="Pfam" id="PF00271">
    <property type="entry name" value="Helicase_C"/>
    <property type="match status" value="1"/>
</dbReference>
<dbReference type="InterPro" id="IPR032284">
    <property type="entry name" value="RecQ_Zn-bd"/>
</dbReference>
<evidence type="ECO:0000259" key="9">
    <source>
        <dbReference type="PROSITE" id="PS51192"/>
    </source>
</evidence>
<dbReference type="PROSITE" id="PS51192">
    <property type="entry name" value="HELICASE_ATP_BIND_1"/>
    <property type="match status" value="1"/>
</dbReference>
<dbReference type="Proteomes" id="UP001479436">
    <property type="component" value="Unassembled WGS sequence"/>
</dbReference>
<dbReference type="InterPro" id="IPR001650">
    <property type="entry name" value="Helicase_C-like"/>
</dbReference>
<feature type="compositionally biased region" description="Polar residues" evidence="8">
    <location>
        <begin position="684"/>
        <end position="701"/>
    </location>
</feature>